<organism evidence="1 2">
    <name type="scientific">Colletotrichum orchidophilum</name>
    <dbReference type="NCBI Taxonomy" id="1209926"/>
    <lineage>
        <taxon>Eukaryota</taxon>
        <taxon>Fungi</taxon>
        <taxon>Dikarya</taxon>
        <taxon>Ascomycota</taxon>
        <taxon>Pezizomycotina</taxon>
        <taxon>Sordariomycetes</taxon>
        <taxon>Hypocreomycetidae</taxon>
        <taxon>Glomerellales</taxon>
        <taxon>Glomerellaceae</taxon>
        <taxon>Colletotrichum</taxon>
    </lineage>
</organism>
<sequence length="145" mass="15837">MAQNHFSNQNCSVREIPAPFLQSADGGRLWVVEIPRASLGCPPQFEVVKLLDWLPHPLSRLSQLTITSRTLGSQRDDESPESEEKQVHLPQNNCNGILLILIPLAGQGSNGKLPDVGARQPLCLRMCLSLCLSDSSLVLASDPFP</sequence>
<dbReference type="EMBL" id="MJBS01000030">
    <property type="protein sequence ID" value="OHF00109.1"/>
    <property type="molecule type" value="Genomic_DNA"/>
</dbReference>
<proteinExistence type="predicted"/>
<evidence type="ECO:0000313" key="1">
    <source>
        <dbReference type="EMBL" id="OHF00109.1"/>
    </source>
</evidence>
<dbReference type="Proteomes" id="UP000176998">
    <property type="component" value="Unassembled WGS sequence"/>
</dbReference>
<protein>
    <submittedName>
        <fullName evidence="1">Uncharacterized protein</fullName>
    </submittedName>
</protein>
<dbReference type="RefSeq" id="XP_022477253.1">
    <property type="nucleotide sequence ID" value="XM_022616164.1"/>
</dbReference>
<gene>
    <name evidence="1" type="ORF">CORC01_04517</name>
</gene>
<comment type="caution">
    <text evidence="1">The sequence shown here is derived from an EMBL/GenBank/DDBJ whole genome shotgun (WGS) entry which is preliminary data.</text>
</comment>
<dbReference type="AlphaFoldDB" id="A0A1G4BFE5"/>
<keyword evidence="2" id="KW-1185">Reference proteome</keyword>
<accession>A0A1G4BFE5</accession>
<name>A0A1G4BFE5_9PEZI</name>
<evidence type="ECO:0000313" key="2">
    <source>
        <dbReference type="Proteomes" id="UP000176998"/>
    </source>
</evidence>
<reference evidence="1 2" key="1">
    <citation type="submission" date="2016-09" db="EMBL/GenBank/DDBJ databases">
        <authorList>
            <person name="Capua I."/>
            <person name="De Benedictis P."/>
            <person name="Joannis T."/>
            <person name="Lombin L.H."/>
            <person name="Cattoli G."/>
        </authorList>
    </citation>
    <scope>NUCLEOTIDE SEQUENCE [LARGE SCALE GENOMIC DNA]</scope>
    <source>
        <strain evidence="1 2">IMI 309357</strain>
    </source>
</reference>
<dbReference type="GeneID" id="34557674"/>